<dbReference type="PANTHER" id="PTHR40086:SF1">
    <property type="entry name" value="CELL CYCLE REGULATOR CCRZ"/>
    <property type="match status" value="1"/>
</dbReference>
<dbReference type="Gene3D" id="3.90.1200.10">
    <property type="match status" value="1"/>
</dbReference>
<dbReference type="AlphaFoldDB" id="A0A917ET70"/>
<sequence length="261" mass="30267">MNIEWLNQLLGEQWNISPAGGATGEAYIAELEAKRLFLKRNSSPFLAVLSAEGIVPKLLWTKRLENGDVISAQEWLDSKILKPEDMARDDVASLLKKIHSSKELLNMLQRIRKKPYYPSVLFEKVCSTLDEDIKEDTLTKKALAFLQEELPVTCYEDMAVCHGDVNHNNWIVDEIDQLYLIDWDGAVIADPAMDVGMLLYCYIPTAKWQGWLHAYGLEMTDELLHRMKWYAVLQTISSIQWYKTKDKEDRDYWYAFLQNIL</sequence>
<feature type="domain" description="Aminoglycoside phosphotransferase" evidence="1">
    <location>
        <begin position="19"/>
        <end position="217"/>
    </location>
</feature>
<organism evidence="2 3">
    <name type="scientific">Priestia taiwanensis</name>
    <dbReference type="NCBI Taxonomy" id="1347902"/>
    <lineage>
        <taxon>Bacteria</taxon>
        <taxon>Bacillati</taxon>
        <taxon>Bacillota</taxon>
        <taxon>Bacilli</taxon>
        <taxon>Bacillales</taxon>
        <taxon>Bacillaceae</taxon>
        <taxon>Priestia</taxon>
    </lineage>
</organism>
<evidence type="ECO:0000313" key="2">
    <source>
        <dbReference type="EMBL" id="GGE77590.1"/>
    </source>
</evidence>
<dbReference type="EMBL" id="BMFK01000002">
    <property type="protein sequence ID" value="GGE77590.1"/>
    <property type="molecule type" value="Genomic_DNA"/>
</dbReference>
<dbReference type="PANTHER" id="PTHR40086">
    <property type="entry name" value="PHOSPHOTRANSFERASE YTMP-RELATED"/>
    <property type="match status" value="1"/>
</dbReference>
<dbReference type="Pfam" id="PF01636">
    <property type="entry name" value="APH"/>
    <property type="match status" value="1"/>
</dbReference>
<name>A0A917ET70_9BACI</name>
<dbReference type="Proteomes" id="UP000605259">
    <property type="component" value="Unassembled WGS sequence"/>
</dbReference>
<dbReference type="SUPFAM" id="SSF56112">
    <property type="entry name" value="Protein kinase-like (PK-like)"/>
    <property type="match status" value="1"/>
</dbReference>
<protein>
    <submittedName>
        <fullName evidence="2">Phosphotransferase</fullName>
    </submittedName>
</protein>
<evidence type="ECO:0000259" key="1">
    <source>
        <dbReference type="Pfam" id="PF01636"/>
    </source>
</evidence>
<reference evidence="2" key="2">
    <citation type="submission" date="2020-09" db="EMBL/GenBank/DDBJ databases">
        <authorList>
            <person name="Sun Q."/>
            <person name="Zhou Y."/>
        </authorList>
    </citation>
    <scope>NUCLEOTIDE SEQUENCE</scope>
    <source>
        <strain evidence="2">CGMCC 1.12698</strain>
    </source>
</reference>
<dbReference type="InterPro" id="IPR011009">
    <property type="entry name" value="Kinase-like_dom_sf"/>
</dbReference>
<comment type="caution">
    <text evidence="2">The sequence shown here is derived from an EMBL/GenBank/DDBJ whole genome shotgun (WGS) entry which is preliminary data.</text>
</comment>
<accession>A0A917ET70</accession>
<dbReference type="InterPro" id="IPR052077">
    <property type="entry name" value="CcrZ_PhaseVar_Mediator"/>
</dbReference>
<keyword evidence="3" id="KW-1185">Reference proteome</keyword>
<dbReference type="InterPro" id="IPR002575">
    <property type="entry name" value="Aminoglycoside_PTrfase"/>
</dbReference>
<gene>
    <name evidence="2" type="ORF">GCM10007140_29060</name>
</gene>
<evidence type="ECO:0000313" key="3">
    <source>
        <dbReference type="Proteomes" id="UP000605259"/>
    </source>
</evidence>
<dbReference type="RefSeq" id="WP_188389193.1">
    <property type="nucleotide sequence ID" value="NZ_BMFK01000002.1"/>
</dbReference>
<reference evidence="2" key="1">
    <citation type="journal article" date="2014" name="Int. J. Syst. Evol. Microbiol.">
        <title>Complete genome sequence of Corynebacterium casei LMG S-19264T (=DSM 44701T), isolated from a smear-ripened cheese.</title>
        <authorList>
            <consortium name="US DOE Joint Genome Institute (JGI-PGF)"/>
            <person name="Walter F."/>
            <person name="Albersmeier A."/>
            <person name="Kalinowski J."/>
            <person name="Ruckert C."/>
        </authorList>
    </citation>
    <scope>NUCLEOTIDE SEQUENCE</scope>
    <source>
        <strain evidence="2">CGMCC 1.12698</strain>
    </source>
</reference>
<proteinExistence type="predicted"/>